<dbReference type="CDD" id="cd06587">
    <property type="entry name" value="VOC"/>
    <property type="match status" value="1"/>
</dbReference>
<dbReference type="RefSeq" id="WP_386063336.1">
    <property type="nucleotide sequence ID" value="NZ_JBHTKL010000006.1"/>
</dbReference>
<reference evidence="3" key="1">
    <citation type="journal article" date="2019" name="Int. J. Syst. Evol. Microbiol.">
        <title>The Global Catalogue of Microorganisms (GCM) 10K type strain sequencing project: providing services to taxonomists for standard genome sequencing and annotation.</title>
        <authorList>
            <consortium name="The Broad Institute Genomics Platform"/>
            <consortium name="The Broad Institute Genome Sequencing Center for Infectious Disease"/>
            <person name="Wu L."/>
            <person name="Ma J."/>
        </authorList>
    </citation>
    <scope>NUCLEOTIDE SEQUENCE [LARGE SCALE GENOMIC DNA]</scope>
    <source>
        <strain evidence="3">CCUG 56607</strain>
    </source>
</reference>
<protein>
    <submittedName>
        <fullName evidence="2">VOC family protein</fullName>
    </submittedName>
</protein>
<gene>
    <name evidence="2" type="ORF">ACFQ2J_16960</name>
</gene>
<organism evidence="2 3">
    <name type="scientific">Thalassobacillus hwangdonensis</name>
    <dbReference type="NCBI Taxonomy" id="546108"/>
    <lineage>
        <taxon>Bacteria</taxon>
        <taxon>Bacillati</taxon>
        <taxon>Bacillota</taxon>
        <taxon>Bacilli</taxon>
        <taxon>Bacillales</taxon>
        <taxon>Bacillaceae</taxon>
        <taxon>Thalassobacillus</taxon>
    </lineage>
</organism>
<evidence type="ECO:0000313" key="2">
    <source>
        <dbReference type="EMBL" id="MFD1020881.1"/>
    </source>
</evidence>
<dbReference type="Gene3D" id="3.10.180.10">
    <property type="entry name" value="2,3-Dihydroxybiphenyl 1,2-Dioxygenase, domain 1"/>
    <property type="match status" value="1"/>
</dbReference>
<dbReference type="Proteomes" id="UP001596990">
    <property type="component" value="Unassembled WGS sequence"/>
</dbReference>
<name>A0ABW3L491_9BACI</name>
<dbReference type="InterPro" id="IPR004360">
    <property type="entry name" value="Glyas_Fos-R_dOase_dom"/>
</dbReference>
<dbReference type="EMBL" id="JBHTKL010000006">
    <property type="protein sequence ID" value="MFD1020881.1"/>
    <property type="molecule type" value="Genomic_DNA"/>
</dbReference>
<sequence length="124" mass="14127">MHSPVRNEIHTIFVHVSDLKSSVKWYSELLGQEYDLETVTDPVYNLSINHHTGLTLDAGSETEEKQVTPSKYPLFNFHTDDIQEAYTFAEDQGYTIESGITNFEDFSFFTILDPDGHCIMICTG</sequence>
<accession>A0ABW3L491</accession>
<proteinExistence type="predicted"/>
<dbReference type="InterPro" id="IPR037523">
    <property type="entry name" value="VOC_core"/>
</dbReference>
<feature type="domain" description="VOC" evidence="1">
    <location>
        <begin position="8"/>
        <end position="124"/>
    </location>
</feature>
<comment type="caution">
    <text evidence="2">The sequence shown here is derived from an EMBL/GenBank/DDBJ whole genome shotgun (WGS) entry which is preliminary data.</text>
</comment>
<evidence type="ECO:0000313" key="3">
    <source>
        <dbReference type="Proteomes" id="UP001596990"/>
    </source>
</evidence>
<dbReference type="SUPFAM" id="SSF54593">
    <property type="entry name" value="Glyoxalase/Bleomycin resistance protein/Dihydroxybiphenyl dioxygenase"/>
    <property type="match status" value="1"/>
</dbReference>
<keyword evidence="3" id="KW-1185">Reference proteome</keyword>
<dbReference type="Pfam" id="PF00903">
    <property type="entry name" value="Glyoxalase"/>
    <property type="match status" value="1"/>
</dbReference>
<evidence type="ECO:0000259" key="1">
    <source>
        <dbReference type="PROSITE" id="PS51819"/>
    </source>
</evidence>
<dbReference type="InterPro" id="IPR029068">
    <property type="entry name" value="Glyas_Bleomycin-R_OHBP_Dase"/>
</dbReference>
<dbReference type="PROSITE" id="PS51819">
    <property type="entry name" value="VOC"/>
    <property type="match status" value="1"/>
</dbReference>